<evidence type="ECO:0000256" key="4">
    <source>
        <dbReference type="ARBA" id="ARBA00013208"/>
    </source>
</evidence>
<dbReference type="GO" id="GO:0009003">
    <property type="term" value="F:signal peptidase activity"/>
    <property type="evidence" value="ECO:0007669"/>
    <property type="project" value="UniProtKB-EC"/>
</dbReference>
<keyword evidence="7" id="KW-1133">Transmembrane helix</keyword>
<keyword evidence="7" id="KW-0812">Transmembrane</keyword>
<proteinExistence type="inferred from homology"/>
<dbReference type="Proteomes" id="UP000029014">
    <property type="component" value="Unassembled WGS sequence"/>
</dbReference>
<dbReference type="InterPro" id="IPR019758">
    <property type="entry name" value="Pept_S26A_signal_pept_1_CS"/>
</dbReference>
<dbReference type="PROSITE" id="PS00761">
    <property type="entry name" value="SPASE_I_3"/>
    <property type="match status" value="1"/>
</dbReference>
<dbReference type="Gene3D" id="2.10.109.10">
    <property type="entry name" value="Umud Fragment, subunit A"/>
    <property type="match status" value="1"/>
</dbReference>
<dbReference type="GO" id="GO:0004252">
    <property type="term" value="F:serine-type endopeptidase activity"/>
    <property type="evidence" value="ECO:0007669"/>
    <property type="project" value="InterPro"/>
</dbReference>
<evidence type="ECO:0000256" key="8">
    <source>
        <dbReference type="SAM" id="MobiDB-lite"/>
    </source>
</evidence>
<dbReference type="PANTHER" id="PTHR43390:SF1">
    <property type="entry name" value="CHLOROPLAST PROCESSING PEPTIDASE"/>
    <property type="match status" value="1"/>
</dbReference>
<sequence>MSDSVSSRIPTQDAAEDSHILEVADHGVDPRPLSTFSGSSVGAASHSMHTPSGRSPRPRRRRGRHIDRSRFRLRDVVVYCGIPILVVVLVRVFVIGLYVIPSGSMMDTIEIGDRVVTSRLSARPSSLRRGDVVVFRDPAHWLSDETTSSSLGGNYLIKRLIGLPGDLVACKGGGSPVTINGVAVDESSYIRPGVEPSSFSFSVKVTAGHVFVMGDNRANSADSRYHQNDGDDGLVPMSDIVGVGVAIYWPISRMSGLDSHHEVFADVPNGTVG</sequence>
<evidence type="ECO:0000313" key="11">
    <source>
        <dbReference type="Proteomes" id="UP000029014"/>
    </source>
</evidence>
<dbReference type="GO" id="GO:0006465">
    <property type="term" value="P:signal peptide processing"/>
    <property type="evidence" value="ECO:0007669"/>
    <property type="project" value="InterPro"/>
</dbReference>
<evidence type="ECO:0000256" key="5">
    <source>
        <dbReference type="ARBA" id="ARBA00022801"/>
    </source>
</evidence>
<comment type="catalytic activity">
    <reaction evidence="1 7">
        <text>Cleavage of hydrophobic, N-terminal signal or leader sequences from secreted and periplasmic proteins.</text>
        <dbReference type="EC" id="3.4.21.89"/>
    </reaction>
</comment>
<feature type="active site" evidence="6">
    <location>
        <position position="158"/>
    </location>
</feature>
<feature type="compositionally biased region" description="Basic and acidic residues" evidence="8">
    <location>
        <begin position="16"/>
        <end position="29"/>
    </location>
</feature>
<comment type="subcellular location">
    <subcellularLocation>
        <location evidence="2">Cell membrane</location>
        <topology evidence="2">Single-pass type II membrane protein</topology>
    </subcellularLocation>
    <subcellularLocation>
        <location evidence="7">Membrane</location>
        <topology evidence="7">Single-pass type II membrane protein</topology>
    </subcellularLocation>
</comment>
<evidence type="ECO:0000256" key="3">
    <source>
        <dbReference type="ARBA" id="ARBA00009370"/>
    </source>
</evidence>
<gene>
    <name evidence="10" type="ORF">BMIN_0940</name>
</gene>
<accession>A0A087BR60</accession>
<dbReference type="InterPro" id="IPR036286">
    <property type="entry name" value="LexA/Signal_pep-like_sf"/>
</dbReference>
<evidence type="ECO:0000313" key="10">
    <source>
        <dbReference type="EMBL" id="KFI73510.1"/>
    </source>
</evidence>
<evidence type="ECO:0000256" key="7">
    <source>
        <dbReference type="RuleBase" id="RU362042"/>
    </source>
</evidence>
<dbReference type="Pfam" id="PF10502">
    <property type="entry name" value="Peptidase_S26"/>
    <property type="match status" value="1"/>
</dbReference>
<keyword evidence="11" id="KW-1185">Reference proteome</keyword>
<dbReference type="PANTHER" id="PTHR43390">
    <property type="entry name" value="SIGNAL PEPTIDASE I"/>
    <property type="match status" value="1"/>
</dbReference>
<feature type="compositionally biased region" description="Polar residues" evidence="8">
    <location>
        <begin position="34"/>
        <end position="50"/>
    </location>
</feature>
<comment type="caution">
    <text evidence="10">The sequence shown here is derived from an EMBL/GenBank/DDBJ whole genome shotgun (WGS) entry which is preliminary data.</text>
</comment>
<feature type="region of interest" description="Disordered" evidence="8">
    <location>
        <begin position="1"/>
        <end position="64"/>
    </location>
</feature>
<dbReference type="InterPro" id="IPR000223">
    <property type="entry name" value="Pept_S26A_signal_pept_1"/>
</dbReference>
<name>A0A087BR60_9BIFI</name>
<evidence type="ECO:0000256" key="1">
    <source>
        <dbReference type="ARBA" id="ARBA00000677"/>
    </source>
</evidence>
<dbReference type="eggNOG" id="COG0681">
    <property type="taxonomic scope" value="Bacteria"/>
</dbReference>
<dbReference type="EMBL" id="JGZD01000006">
    <property type="protein sequence ID" value="KFI73510.1"/>
    <property type="molecule type" value="Genomic_DNA"/>
</dbReference>
<dbReference type="PRINTS" id="PR00727">
    <property type="entry name" value="LEADERPTASE"/>
</dbReference>
<feature type="active site" evidence="6">
    <location>
        <position position="104"/>
    </location>
</feature>
<comment type="similarity">
    <text evidence="3 7">Belongs to the peptidase S26 family.</text>
</comment>
<evidence type="ECO:0000256" key="2">
    <source>
        <dbReference type="ARBA" id="ARBA00004401"/>
    </source>
</evidence>
<dbReference type="STRING" id="1693.BMIN_0940"/>
<dbReference type="NCBIfam" id="TIGR02227">
    <property type="entry name" value="sigpep_I_bact"/>
    <property type="match status" value="1"/>
</dbReference>
<dbReference type="SUPFAM" id="SSF51306">
    <property type="entry name" value="LexA/Signal peptidase"/>
    <property type="match status" value="1"/>
</dbReference>
<dbReference type="AlphaFoldDB" id="A0A087BR60"/>
<organism evidence="10 11">
    <name type="scientific">Bifidobacterium minimum</name>
    <dbReference type="NCBI Taxonomy" id="1693"/>
    <lineage>
        <taxon>Bacteria</taxon>
        <taxon>Bacillati</taxon>
        <taxon>Actinomycetota</taxon>
        <taxon>Actinomycetes</taxon>
        <taxon>Bifidobacteriales</taxon>
        <taxon>Bifidobacteriaceae</taxon>
        <taxon>Bifidobacterium</taxon>
    </lineage>
</organism>
<dbReference type="GO" id="GO:0005886">
    <property type="term" value="C:plasma membrane"/>
    <property type="evidence" value="ECO:0007669"/>
    <property type="project" value="UniProtKB-SubCell"/>
</dbReference>
<dbReference type="CDD" id="cd06530">
    <property type="entry name" value="S26_SPase_I"/>
    <property type="match status" value="1"/>
</dbReference>
<feature type="transmembrane region" description="Helical" evidence="7">
    <location>
        <begin position="76"/>
        <end position="100"/>
    </location>
</feature>
<keyword evidence="7" id="KW-0472">Membrane</keyword>
<dbReference type="InterPro" id="IPR019533">
    <property type="entry name" value="Peptidase_S26"/>
</dbReference>
<feature type="domain" description="Peptidase S26" evidence="9">
    <location>
        <begin position="74"/>
        <end position="249"/>
    </location>
</feature>
<evidence type="ECO:0000256" key="6">
    <source>
        <dbReference type="PIRSR" id="PIRSR600223-1"/>
    </source>
</evidence>
<keyword evidence="7" id="KW-0645">Protease</keyword>
<keyword evidence="5 7" id="KW-0378">Hydrolase</keyword>
<evidence type="ECO:0000259" key="9">
    <source>
        <dbReference type="Pfam" id="PF10502"/>
    </source>
</evidence>
<reference evidence="10 11" key="1">
    <citation type="submission" date="2014-03" db="EMBL/GenBank/DDBJ databases">
        <title>Genomics of Bifidobacteria.</title>
        <authorList>
            <person name="Ventura M."/>
            <person name="Milani C."/>
            <person name="Lugli G.A."/>
        </authorList>
    </citation>
    <scope>NUCLEOTIDE SEQUENCE [LARGE SCALE GENOMIC DNA]</scope>
    <source>
        <strain evidence="10 11">LMG 11592</strain>
    </source>
</reference>
<dbReference type="EC" id="3.4.21.89" evidence="4 7"/>
<feature type="compositionally biased region" description="Polar residues" evidence="8">
    <location>
        <begin position="1"/>
        <end position="10"/>
    </location>
</feature>
<protein>
    <recommendedName>
        <fullName evidence="4 7">Signal peptidase I</fullName>
        <ecNumber evidence="4 7">3.4.21.89</ecNumber>
    </recommendedName>
</protein>